<protein>
    <recommendedName>
        <fullName evidence="11">Amino acid transporter transmembrane domain-containing protein</fullName>
    </recommendedName>
</protein>
<comment type="similarity">
    <text evidence="2">Belongs to the amino acid/polyamine transporter 2 family.</text>
</comment>
<feature type="transmembrane region" description="Helical" evidence="10">
    <location>
        <begin position="146"/>
        <end position="171"/>
    </location>
</feature>
<dbReference type="Pfam" id="PF01490">
    <property type="entry name" value="Aa_trans"/>
    <property type="match status" value="1"/>
</dbReference>
<dbReference type="Proteomes" id="UP001163046">
    <property type="component" value="Unassembled WGS sequence"/>
</dbReference>
<feature type="transmembrane region" description="Helical" evidence="10">
    <location>
        <begin position="210"/>
        <end position="231"/>
    </location>
</feature>
<feature type="transmembrane region" description="Helical" evidence="10">
    <location>
        <begin position="400"/>
        <end position="424"/>
    </location>
</feature>
<gene>
    <name evidence="12" type="ORF">OS493_032594</name>
</gene>
<evidence type="ECO:0000313" key="12">
    <source>
        <dbReference type="EMBL" id="KAJ7353724.1"/>
    </source>
</evidence>
<dbReference type="InterPro" id="IPR013057">
    <property type="entry name" value="AA_transpt_TM"/>
</dbReference>
<keyword evidence="6 10" id="KW-1133">Transmembrane helix</keyword>
<keyword evidence="5" id="KW-0532">Neurotransmitter transport</keyword>
<feature type="transmembrane region" description="Helical" evidence="10">
    <location>
        <begin position="282"/>
        <end position="305"/>
    </location>
</feature>
<proteinExistence type="inferred from homology"/>
<feature type="region of interest" description="Disordered" evidence="9">
    <location>
        <begin position="26"/>
        <end position="60"/>
    </location>
</feature>
<feature type="transmembrane region" description="Helical" evidence="10">
    <location>
        <begin position="183"/>
        <end position="203"/>
    </location>
</feature>
<dbReference type="PANTHER" id="PTHR22950">
    <property type="entry name" value="AMINO ACID TRANSPORTER"/>
    <property type="match status" value="1"/>
</dbReference>
<organism evidence="12 13">
    <name type="scientific">Desmophyllum pertusum</name>
    <dbReference type="NCBI Taxonomy" id="174260"/>
    <lineage>
        <taxon>Eukaryota</taxon>
        <taxon>Metazoa</taxon>
        <taxon>Cnidaria</taxon>
        <taxon>Anthozoa</taxon>
        <taxon>Hexacorallia</taxon>
        <taxon>Scleractinia</taxon>
        <taxon>Caryophylliina</taxon>
        <taxon>Caryophylliidae</taxon>
        <taxon>Desmophyllum</taxon>
    </lineage>
</organism>
<keyword evidence="7 10" id="KW-0472">Membrane</keyword>
<keyword evidence="8" id="KW-0968">Cytoplasmic vesicle</keyword>
<keyword evidence="13" id="KW-1185">Reference proteome</keyword>
<evidence type="ECO:0000256" key="4">
    <source>
        <dbReference type="ARBA" id="ARBA00022692"/>
    </source>
</evidence>
<evidence type="ECO:0000256" key="1">
    <source>
        <dbReference type="ARBA" id="ARBA00004439"/>
    </source>
</evidence>
<feature type="transmembrane region" description="Helical" evidence="10">
    <location>
        <begin position="325"/>
        <end position="349"/>
    </location>
</feature>
<evidence type="ECO:0000256" key="5">
    <source>
        <dbReference type="ARBA" id="ARBA00022775"/>
    </source>
</evidence>
<evidence type="ECO:0000256" key="3">
    <source>
        <dbReference type="ARBA" id="ARBA00022448"/>
    </source>
</evidence>
<dbReference type="EMBL" id="MU827342">
    <property type="protein sequence ID" value="KAJ7353724.1"/>
    <property type="molecule type" value="Genomic_DNA"/>
</dbReference>
<dbReference type="OrthoDB" id="6021076at2759"/>
<feature type="transmembrane region" description="Helical" evidence="10">
    <location>
        <begin position="251"/>
        <end position="270"/>
    </location>
</feature>
<evidence type="ECO:0000259" key="11">
    <source>
        <dbReference type="Pfam" id="PF01490"/>
    </source>
</evidence>
<dbReference type="GO" id="GO:0005774">
    <property type="term" value="C:vacuolar membrane"/>
    <property type="evidence" value="ECO:0007669"/>
    <property type="project" value="TreeGrafter"/>
</dbReference>
<dbReference type="PANTHER" id="PTHR22950:SF689">
    <property type="entry name" value="VESICULAR INHIBITORY AMINO ACID TRANSPORTER"/>
    <property type="match status" value="1"/>
</dbReference>
<reference evidence="12" key="1">
    <citation type="submission" date="2023-01" db="EMBL/GenBank/DDBJ databases">
        <title>Genome assembly of the deep-sea coral Lophelia pertusa.</title>
        <authorList>
            <person name="Herrera S."/>
            <person name="Cordes E."/>
        </authorList>
    </citation>
    <scope>NUCLEOTIDE SEQUENCE</scope>
    <source>
        <strain evidence="12">USNM1676648</strain>
        <tissue evidence="12">Polyp</tissue>
    </source>
</reference>
<comment type="caution">
    <text evidence="12">The sequence shown here is derived from an EMBL/GenBank/DDBJ whole genome shotgun (WGS) entry which is preliminary data.</text>
</comment>
<evidence type="ECO:0000256" key="10">
    <source>
        <dbReference type="SAM" id="Phobius"/>
    </source>
</evidence>
<dbReference type="GO" id="GO:0030659">
    <property type="term" value="C:cytoplasmic vesicle membrane"/>
    <property type="evidence" value="ECO:0007669"/>
    <property type="project" value="UniProtKB-SubCell"/>
</dbReference>
<evidence type="ECO:0000256" key="6">
    <source>
        <dbReference type="ARBA" id="ARBA00022989"/>
    </source>
</evidence>
<dbReference type="GO" id="GO:0006836">
    <property type="term" value="P:neurotransmitter transport"/>
    <property type="evidence" value="ECO:0007669"/>
    <property type="project" value="UniProtKB-KW"/>
</dbReference>
<comment type="subcellular location">
    <subcellularLocation>
        <location evidence="1">Cytoplasmic vesicle membrane</location>
        <topology evidence="1">Multi-pass membrane protein</topology>
    </subcellularLocation>
</comment>
<sequence length="465" mass="51594">MAKSMKDFVRNVFPSSLFEKKNSGSKEYLHVENQDDSGEDDTVYPSEEMKKKSEKENSQQSTSALQASWNVLNLIQGTGTLGVPFAVMQGGYMSLVAIVAISIITNYTGKLIIECLYEKPFNDQGTRGVRLRNSYAMIGQACWKKYGSAVVCAAQMMQLACACVLYLLLLADFFNDVFKHHALSYPIWTMIAGILLLPTVFLNQLKRISWLSMFSVVALVMVFVSVIGYGVTQRYKWDFDIGVTTLEGFPVAWGIILFSFVCHPYLPGIEETMEKPEEFNSIMNYSFVASALTKLVYGFIAVLTFKGHTQQEISENLPAGALQNTANALLGLNGLFSYALPLFTLITIIHKAQIACIPTCFPDEKHPLTVKERVMIYSLRAVFVVFTVIIAVLLPQFSLLMAVIGSISGVLLTLVFPCLFDVIIHLDHISTSRYVINLLIVCVGVLSGGFGLVFSLIAIMKLYVK</sequence>
<feature type="domain" description="Amino acid transporter transmembrane" evidence="11">
    <location>
        <begin position="61"/>
        <end position="455"/>
    </location>
</feature>
<evidence type="ECO:0000256" key="2">
    <source>
        <dbReference type="ARBA" id="ARBA00008066"/>
    </source>
</evidence>
<dbReference type="AlphaFoldDB" id="A0A9W9YKP2"/>
<feature type="transmembrane region" description="Helical" evidence="10">
    <location>
        <begin position="436"/>
        <end position="460"/>
    </location>
</feature>
<evidence type="ECO:0000256" key="7">
    <source>
        <dbReference type="ARBA" id="ARBA00023136"/>
    </source>
</evidence>
<keyword evidence="3" id="KW-0813">Transport</keyword>
<evidence type="ECO:0000256" key="9">
    <source>
        <dbReference type="SAM" id="MobiDB-lite"/>
    </source>
</evidence>
<dbReference type="GO" id="GO:0015179">
    <property type="term" value="F:L-amino acid transmembrane transporter activity"/>
    <property type="evidence" value="ECO:0007669"/>
    <property type="project" value="TreeGrafter"/>
</dbReference>
<accession>A0A9W9YKP2</accession>
<evidence type="ECO:0000313" key="13">
    <source>
        <dbReference type="Proteomes" id="UP001163046"/>
    </source>
</evidence>
<keyword evidence="4 10" id="KW-0812">Transmembrane</keyword>
<evidence type="ECO:0000256" key="8">
    <source>
        <dbReference type="ARBA" id="ARBA00023329"/>
    </source>
</evidence>
<feature type="transmembrane region" description="Helical" evidence="10">
    <location>
        <begin position="374"/>
        <end position="394"/>
    </location>
</feature>
<name>A0A9W9YKP2_9CNID</name>
<feature type="compositionally biased region" description="Basic and acidic residues" evidence="9">
    <location>
        <begin position="47"/>
        <end position="57"/>
    </location>
</feature>